<proteinExistence type="predicted"/>
<protein>
    <recommendedName>
        <fullName evidence="5">RNA polymerase sigma-70 region 2 domain-containing protein</fullName>
    </recommendedName>
</protein>
<dbReference type="RefSeq" id="WP_274455656.1">
    <property type="nucleotide sequence ID" value="NZ_CP067097.1"/>
</dbReference>
<sequence length="555" mass="58476">MGKRVDERERRWRTVEAAVAAYGPGLYTALSQLPNASAAVDEVWVDVFTEVFRRARRYARAKSPQRYLVALAGERCQAHGIQLPDVDWGTTGIAVSDLQRLFEPPAAALSGPDEAEANPQKPGGGHTEAAGVPVIPPDVWVRLHKRLLAVDVLLDAQARRRGPAWTQFAVALTALVGIAAVIYGVSASPSAGANVTAKTEDEKVASAFPPPLSNLPTATLAQFSVPGNAVRPSLDHAAVSSTALYLPSLQLSSSGQRTISIVQLPFAKTGHTWTQAASVIGNIPLVTPKNADGSSGKSSVSWSLRSWKFEVDNDWGVAIVTWNDAAAAGQSAQDTSGSLVQLYGFNLVTHHSGLLKTLVPRAGEATAYVAAAGDGRIIVQPGISESTGSTSTMVGLPVEVYTIQGNDPAKALKTQMEVTGSFGFMALPTVTKSGIAFQGIVGQSDDGSAINATWYVLDWDGTLNKVQGPPLDNQPHWVVEGSTGQLWWAETTPDVNQQPNSVQVVMGPLAAPDTTAASTETLSGPVSDFTVSGSDLVWIQTTSNVTQIVVSEVTQ</sequence>
<feature type="transmembrane region" description="Helical" evidence="2">
    <location>
        <begin position="164"/>
        <end position="185"/>
    </location>
</feature>
<name>A0ABT9XER3_9BACL</name>
<feature type="region of interest" description="Disordered" evidence="1">
    <location>
        <begin position="108"/>
        <end position="131"/>
    </location>
</feature>
<keyword evidence="2" id="KW-0472">Membrane</keyword>
<keyword evidence="2" id="KW-1133">Transmembrane helix</keyword>
<comment type="caution">
    <text evidence="3">The sequence shown here is derived from an EMBL/GenBank/DDBJ whole genome shotgun (WGS) entry which is preliminary data.</text>
</comment>
<evidence type="ECO:0000313" key="4">
    <source>
        <dbReference type="Proteomes" id="UP001232973"/>
    </source>
</evidence>
<evidence type="ECO:0008006" key="5">
    <source>
        <dbReference type="Google" id="ProtNLM"/>
    </source>
</evidence>
<dbReference type="Proteomes" id="UP001232973">
    <property type="component" value="Unassembled WGS sequence"/>
</dbReference>
<evidence type="ECO:0000313" key="3">
    <source>
        <dbReference type="EMBL" id="MDQ0188236.1"/>
    </source>
</evidence>
<keyword evidence="4" id="KW-1185">Reference proteome</keyword>
<evidence type="ECO:0000256" key="1">
    <source>
        <dbReference type="SAM" id="MobiDB-lite"/>
    </source>
</evidence>
<accession>A0ABT9XER3</accession>
<organism evidence="3 4">
    <name type="scientific">Alicyclobacillus cycloheptanicus</name>
    <dbReference type="NCBI Taxonomy" id="1457"/>
    <lineage>
        <taxon>Bacteria</taxon>
        <taxon>Bacillati</taxon>
        <taxon>Bacillota</taxon>
        <taxon>Bacilli</taxon>
        <taxon>Bacillales</taxon>
        <taxon>Alicyclobacillaceae</taxon>
        <taxon>Alicyclobacillus</taxon>
    </lineage>
</organism>
<evidence type="ECO:0000256" key="2">
    <source>
        <dbReference type="SAM" id="Phobius"/>
    </source>
</evidence>
<dbReference type="EMBL" id="JAUSTP010000001">
    <property type="protein sequence ID" value="MDQ0188236.1"/>
    <property type="molecule type" value="Genomic_DNA"/>
</dbReference>
<reference evidence="3 4" key="1">
    <citation type="submission" date="2023-07" db="EMBL/GenBank/DDBJ databases">
        <title>Genomic Encyclopedia of Type Strains, Phase IV (KMG-IV): sequencing the most valuable type-strain genomes for metagenomic binning, comparative biology and taxonomic classification.</title>
        <authorList>
            <person name="Goeker M."/>
        </authorList>
    </citation>
    <scope>NUCLEOTIDE SEQUENCE [LARGE SCALE GENOMIC DNA]</scope>
    <source>
        <strain evidence="3 4">DSM 4006</strain>
    </source>
</reference>
<gene>
    <name evidence="3" type="ORF">J2S03_000040</name>
</gene>
<keyword evidence="2" id="KW-0812">Transmembrane</keyword>